<evidence type="ECO:0000256" key="4">
    <source>
        <dbReference type="ARBA" id="ARBA00022989"/>
    </source>
</evidence>
<evidence type="ECO:0000259" key="8">
    <source>
        <dbReference type="Pfam" id="PF01529"/>
    </source>
</evidence>
<dbReference type="PROSITE" id="PS50216">
    <property type="entry name" value="DHHC"/>
    <property type="match status" value="1"/>
</dbReference>
<keyword evidence="5 7" id="KW-0472">Membrane</keyword>
<comment type="catalytic activity">
    <reaction evidence="7">
        <text>L-cysteinyl-[protein] + hexadecanoyl-CoA = S-hexadecanoyl-L-cysteinyl-[protein] + CoA</text>
        <dbReference type="Rhea" id="RHEA:36683"/>
        <dbReference type="Rhea" id="RHEA-COMP:10131"/>
        <dbReference type="Rhea" id="RHEA-COMP:11032"/>
        <dbReference type="ChEBI" id="CHEBI:29950"/>
        <dbReference type="ChEBI" id="CHEBI:57287"/>
        <dbReference type="ChEBI" id="CHEBI:57379"/>
        <dbReference type="ChEBI" id="CHEBI:74151"/>
        <dbReference type="EC" id="2.3.1.225"/>
    </reaction>
</comment>
<dbReference type="PANTHER" id="PTHR12246">
    <property type="entry name" value="PALMITOYLTRANSFERASE ZDHHC16"/>
    <property type="match status" value="1"/>
</dbReference>
<comment type="similarity">
    <text evidence="7">Belongs to the DHHC palmitoyltransferase family.</text>
</comment>
<dbReference type="Pfam" id="PF01529">
    <property type="entry name" value="DHHC"/>
    <property type="match status" value="1"/>
</dbReference>
<gene>
    <name evidence="9" type="ORF">CDAUBV1_LOCUS14328</name>
</gene>
<dbReference type="EMBL" id="CAXLJL010000600">
    <property type="protein sequence ID" value="CAL5139299.1"/>
    <property type="molecule type" value="Genomic_DNA"/>
</dbReference>
<evidence type="ECO:0000256" key="2">
    <source>
        <dbReference type="ARBA" id="ARBA00022679"/>
    </source>
</evidence>
<sequence length="409" mass="48063">MFFQNYLLGKWNLFRLCYRIFIPDSYLLPVPNWLSRNPKCWVQWILNYLYAFFSVFVMDPLLNFFALYLGGRRNFGRALVLIVLLYLIWFITVLYLCLIPRRMLLWRWCSQTVGCNSAVEGYWIVIHLVCSHWFLFVIFYHYLSAVFKHPGQVPGVLPPDLHSVTICPRCPMPRPMRAHHCGICGGCILRMDHHCPWIANCVGLRTHVHFYLSLTLMSTGGLYLLAVGRPEYGKHLLELDKNHFSVDVSKISEINPQPTFLHTDRFPCQRFVHHAFHIGFVFGLVAIPLVIILWAWQTYLISRGETSIEYHTNKRYAWRLQRRGLIFLNPHDFGLWNNWIRFLGLYDLCTSSPSPYSKMTKVRIVLFWRLFLRLFIPFYPVIYGDGLHYDLNVPTVESVLSSLSAIDSE</sequence>
<feature type="transmembrane region" description="Helical" evidence="7">
    <location>
        <begin position="78"/>
        <end position="101"/>
    </location>
</feature>
<keyword evidence="6 7" id="KW-0012">Acyltransferase</keyword>
<feature type="domain" description="Palmitoyltransferase DHHC" evidence="8">
    <location>
        <begin position="165"/>
        <end position="313"/>
    </location>
</feature>
<dbReference type="Proteomes" id="UP001497525">
    <property type="component" value="Unassembled WGS sequence"/>
</dbReference>
<feature type="transmembrane region" description="Helical" evidence="7">
    <location>
        <begin position="364"/>
        <end position="382"/>
    </location>
</feature>
<keyword evidence="4 7" id="KW-1133">Transmembrane helix</keyword>
<protein>
    <recommendedName>
        <fullName evidence="7">Palmitoyltransferase</fullName>
        <ecNumber evidence="7">2.3.1.225</ecNumber>
    </recommendedName>
</protein>
<dbReference type="GO" id="GO:0016020">
    <property type="term" value="C:membrane"/>
    <property type="evidence" value="ECO:0007669"/>
    <property type="project" value="UniProtKB-SubCell"/>
</dbReference>
<dbReference type="AlphaFoldDB" id="A0AAV2TQR8"/>
<evidence type="ECO:0000313" key="9">
    <source>
        <dbReference type="EMBL" id="CAL5139299.1"/>
    </source>
</evidence>
<accession>A0AAV2TQR8</accession>
<name>A0AAV2TQR8_CALDB</name>
<dbReference type="InterPro" id="IPR001594">
    <property type="entry name" value="Palmitoyltrfase_DHHC"/>
</dbReference>
<evidence type="ECO:0000256" key="7">
    <source>
        <dbReference type="RuleBase" id="RU079119"/>
    </source>
</evidence>
<keyword evidence="3 7" id="KW-0812">Transmembrane</keyword>
<keyword evidence="2 7" id="KW-0808">Transferase</keyword>
<comment type="domain">
    <text evidence="7">The DHHC domain is required for palmitoyltransferase activity.</text>
</comment>
<evidence type="ECO:0000256" key="1">
    <source>
        <dbReference type="ARBA" id="ARBA00004141"/>
    </source>
</evidence>
<feature type="transmembrane region" description="Helical" evidence="7">
    <location>
        <begin position="121"/>
        <end position="143"/>
    </location>
</feature>
<feature type="transmembrane region" description="Helical" evidence="7">
    <location>
        <begin position="48"/>
        <end position="71"/>
    </location>
</feature>
<evidence type="ECO:0000256" key="5">
    <source>
        <dbReference type="ARBA" id="ARBA00023136"/>
    </source>
</evidence>
<organism evidence="9 10">
    <name type="scientific">Calicophoron daubneyi</name>
    <name type="common">Rumen fluke</name>
    <name type="synonym">Paramphistomum daubneyi</name>
    <dbReference type="NCBI Taxonomy" id="300641"/>
    <lineage>
        <taxon>Eukaryota</taxon>
        <taxon>Metazoa</taxon>
        <taxon>Spiralia</taxon>
        <taxon>Lophotrochozoa</taxon>
        <taxon>Platyhelminthes</taxon>
        <taxon>Trematoda</taxon>
        <taxon>Digenea</taxon>
        <taxon>Plagiorchiida</taxon>
        <taxon>Pronocephalata</taxon>
        <taxon>Paramphistomoidea</taxon>
        <taxon>Paramphistomidae</taxon>
        <taxon>Calicophoron</taxon>
    </lineage>
</organism>
<evidence type="ECO:0000313" key="10">
    <source>
        <dbReference type="Proteomes" id="UP001497525"/>
    </source>
</evidence>
<evidence type="ECO:0000256" key="6">
    <source>
        <dbReference type="ARBA" id="ARBA00023315"/>
    </source>
</evidence>
<reference evidence="9" key="1">
    <citation type="submission" date="2024-06" db="EMBL/GenBank/DDBJ databases">
        <authorList>
            <person name="Liu X."/>
            <person name="Lenzi L."/>
            <person name="Haldenby T S."/>
            <person name="Uol C."/>
        </authorList>
    </citation>
    <scope>NUCLEOTIDE SEQUENCE</scope>
</reference>
<evidence type="ECO:0000256" key="3">
    <source>
        <dbReference type="ARBA" id="ARBA00022692"/>
    </source>
</evidence>
<dbReference type="EC" id="2.3.1.225" evidence="7"/>
<comment type="caution">
    <text evidence="9">The sequence shown here is derived from an EMBL/GenBank/DDBJ whole genome shotgun (WGS) entry which is preliminary data.</text>
</comment>
<proteinExistence type="inferred from homology"/>
<dbReference type="InterPro" id="IPR039859">
    <property type="entry name" value="PFA4/ZDH16/20/ERF2-like"/>
</dbReference>
<comment type="subcellular location">
    <subcellularLocation>
        <location evidence="1">Membrane</location>
        <topology evidence="1">Multi-pass membrane protein</topology>
    </subcellularLocation>
</comment>
<feature type="transmembrane region" description="Helical" evidence="7">
    <location>
        <begin position="275"/>
        <end position="296"/>
    </location>
</feature>
<dbReference type="GO" id="GO:0019706">
    <property type="term" value="F:protein-cysteine S-palmitoyltransferase activity"/>
    <property type="evidence" value="ECO:0007669"/>
    <property type="project" value="UniProtKB-EC"/>
</dbReference>